<sequence length="272" mass="30321">MMKHILVLTSLASLSSVYAAPSTFPQSAIAGPIGSQCINFLIRAQWLIADCLTGTDSTTRIQSAVWLDNKITNNDGNLEWDPKGQWWLSCYECKLIDGSLNCQCKSHAGRLINTTLSLDEHISVYNGHLLSDINGAPKPPSTSSSYPIPVDFEYAVNGIATCPDSKNSTQDWCKTISPSCENKRTYWHFDEPFWFGGPIHCQILSLNQPDHFQFEVLKWMGEGAWELIAYPDEACKEQPIGRILEAEAGTCRPFQPRVKAITVIPMFNGDPY</sequence>
<proteinExistence type="predicted"/>
<comment type="caution">
    <text evidence="1">The sequence shown here is derived from an EMBL/GenBank/DDBJ whole genome shotgun (WGS) entry which is preliminary data.</text>
</comment>
<dbReference type="EMBL" id="MU003499">
    <property type="protein sequence ID" value="KAF2473552.1"/>
    <property type="molecule type" value="Genomic_DNA"/>
</dbReference>
<organism evidence="1 2">
    <name type="scientific">Lindgomyces ingoldianus</name>
    <dbReference type="NCBI Taxonomy" id="673940"/>
    <lineage>
        <taxon>Eukaryota</taxon>
        <taxon>Fungi</taxon>
        <taxon>Dikarya</taxon>
        <taxon>Ascomycota</taxon>
        <taxon>Pezizomycotina</taxon>
        <taxon>Dothideomycetes</taxon>
        <taxon>Pleosporomycetidae</taxon>
        <taxon>Pleosporales</taxon>
        <taxon>Lindgomycetaceae</taxon>
        <taxon>Lindgomyces</taxon>
    </lineage>
</organism>
<evidence type="ECO:0000313" key="1">
    <source>
        <dbReference type="EMBL" id="KAF2473552.1"/>
    </source>
</evidence>
<gene>
    <name evidence="1" type="ORF">BDR25DRAFT_340930</name>
</gene>
<accession>A0ACB6R3B1</accession>
<evidence type="ECO:0000313" key="2">
    <source>
        <dbReference type="Proteomes" id="UP000799755"/>
    </source>
</evidence>
<reference evidence="1" key="1">
    <citation type="journal article" date="2020" name="Stud. Mycol.">
        <title>101 Dothideomycetes genomes: a test case for predicting lifestyles and emergence of pathogens.</title>
        <authorList>
            <person name="Haridas S."/>
            <person name="Albert R."/>
            <person name="Binder M."/>
            <person name="Bloem J."/>
            <person name="Labutti K."/>
            <person name="Salamov A."/>
            <person name="Andreopoulos B."/>
            <person name="Baker S."/>
            <person name="Barry K."/>
            <person name="Bills G."/>
            <person name="Bluhm B."/>
            <person name="Cannon C."/>
            <person name="Castanera R."/>
            <person name="Culley D."/>
            <person name="Daum C."/>
            <person name="Ezra D."/>
            <person name="Gonzalez J."/>
            <person name="Henrissat B."/>
            <person name="Kuo A."/>
            <person name="Liang C."/>
            <person name="Lipzen A."/>
            <person name="Lutzoni F."/>
            <person name="Magnuson J."/>
            <person name="Mondo S."/>
            <person name="Nolan M."/>
            <person name="Ohm R."/>
            <person name="Pangilinan J."/>
            <person name="Park H.-J."/>
            <person name="Ramirez L."/>
            <person name="Alfaro M."/>
            <person name="Sun H."/>
            <person name="Tritt A."/>
            <person name="Yoshinaga Y."/>
            <person name="Zwiers L.-H."/>
            <person name="Turgeon B."/>
            <person name="Goodwin S."/>
            <person name="Spatafora J."/>
            <person name="Crous P."/>
            <person name="Grigoriev I."/>
        </authorList>
    </citation>
    <scope>NUCLEOTIDE SEQUENCE</scope>
    <source>
        <strain evidence="1">ATCC 200398</strain>
    </source>
</reference>
<protein>
    <submittedName>
        <fullName evidence="1">Uncharacterized protein</fullName>
    </submittedName>
</protein>
<dbReference type="Proteomes" id="UP000799755">
    <property type="component" value="Unassembled WGS sequence"/>
</dbReference>
<name>A0ACB6R3B1_9PLEO</name>
<keyword evidence="2" id="KW-1185">Reference proteome</keyword>